<dbReference type="InterPro" id="IPR011990">
    <property type="entry name" value="TPR-like_helical_dom_sf"/>
</dbReference>
<feature type="domain" description="OmpR/PhoB-type" evidence="7">
    <location>
        <begin position="1"/>
        <end position="94"/>
    </location>
</feature>
<proteinExistence type="inferred from homology"/>
<feature type="DNA-binding region" description="OmpR/PhoB-type" evidence="5">
    <location>
        <begin position="1"/>
        <end position="94"/>
    </location>
</feature>
<organism evidence="8 9">
    <name type="scientific">Saccharopolyspora cebuensis</name>
    <dbReference type="NCBI Taxonomy" id="418759"/>
    <lineage>
        <taxon>Bacteria</taxon>
        <taxon>Bacillati</taxon>
        <taxon>Actinomycetota</taxon>
        <taxon>Actinomycetes</taxon>
        <taxon>Pseudonocardiales</taxon>
        <taxon>Pseudonocardiaceae</taxon>
        <taxon>Saccharopolyspora</taxon>
    </lineage>
</organism>
<dbReference type="Pfam" id="PF13424">
    <property type="entry name" value="TPR_12"/>
    <property type="match status" value="2"/>
</dbReference>
<dbReference type="InterPro" id="IPR019734">
    <property type="entry name" value="TPR_rpt"/>
</dbReference>
<keyword evidence="3 5" id="KW-0238">DNA-binding</keyword>
<dbReference type="PANTHER" id="PTHR35807:SF1">
    <property type="entry name" value="TRANSCRIPTIONAL REGULATOR REDD"/>
    <property type="match status" value="1"/>
</dbReference>
<dbReference type="SMART" id="SM01043">
    <property type="entry name" value="BTAD"/>
    <property type="match status" value="1"/>
</dbReference>
<dbReference type="InterPro" id="IPR001867">
    <property type="entry name" value="OmpR/PhoB-type_DNA-bd"/>
</dbReference>
<dbReference type="InterPro" id="IPR002182">
    <property type="entry name" value="NB-ARC"/>
</dbReference>
<dbReference type="InterPro" id="IPR036388">
    <property type="entry name" value="WH-like_DNA-bd_sf"/>
</dbReference>
<dbReference type="SMART" id="SM00028">
    <property type="entry name" value="TPR"/>
    <property type="match status" value="4"/>
</dbReference>
<dbReference type="InterPro" id="IPR005158">
    <property type="entry name" value="BTAD"/>
</dbReference>
<dbReference type="PRINTS" id="PR00364">
    <property type="entry name" value="DISEASERSIST"/>
</dbReference>
<keyword evidence="9" id="KW-1185">Reference proteome</keyword>
<reference evidence="8 9" key="1">
    <citation type="submission" date="2024-08" db="EMBL/GenBank/DDBJ databases">
        <title>Genome mining of Saccharopolyspora cebuensis PGLac3 from Nigerian medicinal plant.</title>
        <authorList>
            <person name="Ezeobiora C.E."/>
            <person name="Igbokwe N.H."/>
            <person name="Amin D.H."/>
            <person name="Mendie U.E."/>
        </authorList>
    </citation>
    <scope>NUCLEOTIDE SEQUENCE [LARGE SCALE GENOMIC DNA]</scope>
    <source>
        <strain evidence="8 9">PGLac3</strain>
    </source>
</reference>
<evidence type="ECO:0000256" key="5">
    <source>
        <dbReference type="PROSITE-ProRule" id="PRU01091"/>
    </source>
</evidence>
<name>A0ABV4CIZ5_9PSEU</name>
<evidence type="ECO:0000256" key="2">
    <source>
        <dbReference type="ARBA" id="ARBA00023015"/>
    </source>
</evidence>
<dbReference type="RefSeq" id="WP_345362634.1">
    <property type="nucleotide sequence ID" value="NZ_BAABII010000007.1"/>
</dbReference>
<evidence type="ECO:0000259" key="7">
    <source>
        <dbReference type="PROSITE" id="PS51755"/>
    </source>
</evidence>
<evidence type="ECO:0000256" key="6">
    <source>
        <dbReference type="SAM" id="MobiDB-lite"/>
    </source>
</evidence>
<evidence type="ECO:0000313" key="9">
    <source>
        <dbReference type="Proteomes" id="UP001564626"/>
    </source>
</evidence>
<sequence>MEFRLLGPVAVHLRGQPRPLGGPRQRAVLAALLLHANEEVRTQQLLELVWSDLPSSAESNLRTYLARLRRILRIPGEPESRLRTLRGGHLVTVLPGELDVAAFTSLADRGEQAPDRSAACRHFARALEVWRGRALEDVSPGPLLAAEVARLEAHRERIREQYLRARLALGQHAELLPELHALLLRNPLWERLAGLLMLALHRSGQRTEALAVFRRTRSRLIDELGVEPGTELRELHQRLLAGDDPVDPAVPVPRPTADARSPAALARITGTAGLRGIGLRPPTGLPPASRPAPERAAGPPAQLPVDVPVFCGRAAEIAALLDGVPPAGGSAPDRRPIIAVDGMAGVGKTTLVVHAAHRLAPDYPDGQLFLDLHGHTHGVEPLDPHEALDRMLRALGVPSRDIPPATEDRAALHRSLLAHRRMLVVLDNAHSEAQVRPLLPGAGRSRALITSRRRLTGLHQAHPLSLDVLPPHQAVDVFRRISSPRPLPDGAEALLGEVVELCGRLPLALRIAAVRFRDRPSWQLAHLHERLSDQQRRLTELDAGEHGVAATFALSLAELEPDKRWLLVSLGLHPGTTVEVGAAAALAGLSVPVADRLLEELVDAHLLRQTAPGRYELHNLMRAFISGLAHDADPAEVRAAVRRLLDHHLHTAEAVDHLIQPARPREALAPPDPVVEPRGFSSLTEALAWCDRHRSDFVGLARLAAEHGLLTHAWQLPTRLEGYFDLRQHWAEGIAAYEVGLAAARRLGDRPAESELLMGLAFGWTQLREDSRAISCYTSAISVSREIGNGYAEGVSAIGLAEVHRSLGRFGEAVRFHRQALAVYRRLDDTYASCVSLDYLGSTYRDQGRFEEALECYRLAHEDSERIGNRYSAGRHLINLSQTHQALGQHGRASWTGERALALCGKVGDRDGEACALTTLGLVRAELGDTDRARGHLAAAHRVLDELGDERAADVRAYLDELPAAPASEVDPCLRR</sequence>
<protein>
    <submittedName>
        <fullName evidence="8">BTAD domain-containing putative transcriptional regulator</fullName>
    </submittedName>
</protein>
<dbReference type="SMART" id="SM00862">
    <property type="entry name" value="Trans_reg_C"/>
    <property type="match status" value="1"/>
</dbReference>
<evidence type="ECO:0000256" key="1">
    <source>
        <dbReference type="ARBA" id="ARBA00005820"/>
    </source>
</evidence>
<dbReference type="InterPro" id="IPR027417">
    <property type="entry name" value="P-loop_NTPase"/>
</dbReference>
<dbReference type="Pfam" id="PF03704">
    <property type="entry name" value="BTAD"/>
    <property type="match status" value="1"/>
</dbReference>
<comment type="caution">
    <text evidence="8">The sequence shown here is derived from an EMBL/GenBank/DDBJ whole genome shotgun (WGS) entry which is preliminary data.</text>
</comment>
<accession>A0ABV4CIZ5</accession>
<keyword evidence="4" id="KW-0804">Transcription</keyword>
<dbReference type="PANTHER" id="PTHR35807">
    <property type="entry name" value="TRANSCRIPTIONAL REGULATOR REDD-RELATED"/>
    <property type="match status" value="1"/>
</dbReference>
<dbReference type="SUPFAM" id="SSF46894">
    <property type="entry name" value="C-terminal effector domain of the bipartite response regulators"/>
    <property type="match status" value="1"/>
</dbReference>
<dbReference type="Pfam" id="PF00486">
    <property type="entry name" value="Trans_reg_C"/>
    <property type="match status" value="1"/>
</dbReference>
<gene>
    <name evidence="8" type="ORF">AB8O55_16635</name>
</gene>
<dbReference type="CDD" id="cd15831">
    <property type="entry name" value="BTAD"/>
    <property type="match status" value="1"/>
</dbReference>
<evidence type="ECO:0000256" key="4">
    <source>
        <dbReference type="ARBA" id="ARBA00023163"/>
    </source>
</evidence>
<dbReference type="Proteomes" id="UP001564626">
    <property type="component" value="Unassembled WGS sequence"/>
</dbReference>
<dbReference type="SUPFAM" id="SSF48452">
    <property type="entry name" value="TPR-like"/>
    <property type="match status" value="2"/>
</dbReference>
<evidence type="ECO:0000256" key="3">
    <source>
        <dbReference type="ARBA" id="ARBA00023125"/>
    </source>
</evidence>
<keyword evidence="2" id="KW-0805">Transcription regulation</keyword>
<dbReference type="Gene3D" id="1.25.40.10">
    <property type="entry name" value="Tetratricopeptide repeat domain"/>
    <property type="match status" value="2"/>
</dbReference>
<dbReference type="Gene3D" id="3.40.50.300">
    <property type="entry name" value="P-loop containing nucleotide triphosphate hydrolases"/>
    <property type="match status" value="1"/>
</dbReference>
<dbReference type="InterPro" id="IPR016032">
    <property type="entry name" value="Sig_transdc_resp-reg_C-effctor"/>
</dbReference>
<dbReference type="SUPFAM" id="SSF52540">
    <property type="entry name" value="P-loop containing nucleoside triphosphate hydrolases"/>
    <property type="match status" value="1"/>
</dbReference>
<feature type="region of interest" description="Disordered" evidence="6">
    <location>
        <begin position="276"/>
        <end position="301"/>
    </location>
</feature>
<dbReference type="Gene3D" id="1.10.10.10">
    <property type="entry name" value="Winged helix-like DNA-binding domain superfamily/Winged helix DNA-binding domain"/>
    <property type="match status" value="1"/>
</dbReference>
<dbReference type="Pfam" id="PF00931">
    <property type="entry name" value="NB-ARC"/>
    <property type="match status" value="1"/>
</dbReference>
<dbReference type="PROSITE" id="PS51755">
    <property type="entry name" value="OMPR_PHOB"/>
    <property type="match status" value="1"/>
</dbReference>
<comment type="similarity">
    <text evidence="1">Belongs to the AfsR/DnrI/RedD regulatory family.</text>
</comment>
<dbReference type="EMBL" id="JBGEHV010000030">
    <property type="protein sequence ID" value="MEY8041038.1"/>
    <property type="molecule type" value="Genomic_DNA"/>
</dbReference>
<dbReference type="InterPro" id="IPR051677">
    <property type="entry name" value="AfsR-DnrI-RedD_regulator"/>
</dbReference>
<evidence type="ECO:0000313" key="8">
    <source>
        <dbReference type="EMBL" id="MEY8041038.1"/>
    </source>
</evidence>